<dbReference type="PANTHER" id="PTHR46696:SF1">
    <property type="entry name" value="CYTOCHROME P450 YJIB-RELATED"/>
    <property type="match status" value="1"/>
</dbReference>
<protein>
    <submittedName>
        <fullName evidence="9">Cytochrome P450</fullName>
    </submittedName>
</protein>
<dbReference type="GO" id="GO:0005506">
    <property type="term" value="F:iron ion binding"/>
    <property type="evidence" value="ECO:0007669"/>
    <property type="project" value="InterPro"/>
</dbReference>
<feature type="region of interest" description="Disordered" evidence="8">
    <location>
        <begin position="1"/>
        <end position="24"/>
    </location>
</feature>
<evidence type="ECO:0000256" key="5">
    <source>
        <dbReference type="ARBA" id="ARBA00023004"/>
    </source>
</evidence>
<dbReference type="Pfam" id="PF00067">
    <property type="entry name" value="p450"/>
    <property type="match status" value="1"/>
</dbReference>
<comment type="similarity">
    <text evidence="1 7">Belongs to the cytochrome P450 family.</text>
</comment>
<evidence type="ECO:0000256" key="8">
    <source>
        <dbReference type="SAM" id="MobiDB-lite"/>
    </source>
</evidence>
<keyword evidence="6 7" id="KW-0503">Monooxygenase</keyword>
<gene>
    <name evidence="9" type="ORF">ENQ76_12570</name>
</gene>
<comment type="caution">
    <text evidence="9">The sequence shown here is derived from an EMBL/GenBank/DDBJ whole genome shotgun (WGS) entry which is preliminary data.</text>
</comment>
<dbReference type="PROSITE" id="PS00086">
    <property type="entry name" value="CYTOCHROME_P450"/>
    <property type="match status" value="1"/>
</dbReference>
<dbReference type="FunFam" id="1.10.630.10:FF:000018">
    <property type="entry name" value="Cytochrome P450 monooxygenase"/>
    <property type="match status" value="1"/>
</dbReference>
<dbReference type="AlphaFoldDB" id="A0A7C2NWF9"/>
<evidence type="ECO:0000256" key="7">
    <source>
        <dbReference type="RuleBase" id="RU000461"/>
    </source>
</evidence>
<evidence type="ECO:0000313" key="9">
    <source>
        <dbReference type="EMBL" id="HEN16288.1"/>
    </source>
</evidence>
<dbReference type="InterPro" id="IPR017972">
    <property type="entry name" value="Cyt_P450_CS"/>
</dbReference>
<dbReference type="InterPro" id="IPR001128">
    <property type="entry name" value="Cyt_P450"/>
</dbReference>
<dbReference type="PRINTS" id="PR00385">
    <property type="entry name" value="P450"/>
</dbReference>
<dbReference type="Gene3D" id="1.10.630.10">
    <property type="entry name" value="Cytochrome P450"/>
    <property type="match status" value="1"/>
</dbReference>
<dbReference type="SUPFAM" id="SSF48264">
    <property type="entry name" value="Cytochrome P450"/>
    <property type="match status" value="1"/>
</dbReference>
<evidence type="ECO:0000256" key="3">
    <source>
        <dbReference type="ARBA" id="ARBA00022723"/>
    </source>
</evidence>
<evidence type="ECO:0000256" key="1">
    <source>
        <dbReference type="ARBA" id="ARBA00010617"/>
    </source>
</evidence>
<feature type="compositionally biased region" description="Polar residues" evidence="8">
    <location>
        <begin position="10"/>
        <end position="24"/>
    </location>
</feature>
<dbReference type="PANTHER" id="PTHR46696">
    <property type="entry name" value="P450, PUTATIVE (EUROFUNG)-RELATED"/>
    <property type="match status" value="1"/>
</dbReference>
<dbReference type="GO" id="GO:0004497">
    <property type="term" value="F:monooxygenase activity"/>
    <property type="evidence" value="ECO:0007669"/>
    <property type="project" value="UniProtKB-KW"/>
</dbReference>
<sequence length="416" mass="47360">MTLFARTDNRPQTPLSGWQLSSPASKADPFPLYVRLRRSAAACRVALPFRQTAWLVTRYDDVVTVLTDERFTKDQWNVLSPRQRARQRWVRKVPNPFQWSLLDLDPPDHTRQRAVANRAFLPRRIEALRDRVEALTNELLDRAQPQGGMDVIRDYALHVPTTIIAEMLGVPAADRERFHRWSDILIATGSSARGVARTMLAAWWFRRYLRRLIRARHNGPDGDFIGGLLQPDEAGHALCESEATSALFLLLVAGHETTINLIGNGVLALLQHPDQLDRLRRDPELIRPAVEEILRFTSPFEIGTKRFAKEDVPLDGAVIRRGDRVYPVLASANRDEQKFPEPDAFDITREPNRHLGFGLGHHFCLGAALARLDAQIAIGTLLDRFPEVRLNGPPDQLRWRRSMVMRGLESLPITWS</sequence>
<dbReference type="PRINTS" id="PR00359">
    <property type="entry name" value="BP450"/>
</dbReference>
<dbReference type="GO" id="GO:0020037">
    <property type="term" value="F:heme binding"/>
    <property type="evidence" value="ECO:0007669"/>
    <property type="project" value="InterPro"/>
</dbReference>
<organism evidence="9">
    <name type="scientific">Schlesneria paludicola</name>
    <dbReference type="NCBI Taxonomy" id="360056"/>
    <lineage>
        <taxon>Bacteria</taxon>
        <taxon>Pseudomonadati</taxon>
        <taxon>Planctomycetota</taxon>
        <taxon>Planctomycetia</taxon>
        <taxon>Planctomycetales</taxon>
        <taxon>Planctomycetaceae</taxon>
        <taxon>Schlesneria</taxon>
    </lineage>
</organism>
<keyword evidence="3 7" id="KW-0479">Metal-binding</keyword>
<keyword evidence="5 7" id="KW-0408">Iron</keyword>
<proteinExistence type="inferred from homology"/>
<evidence type="ECO:0000256" key="4">
    <source>
        <dbReference type="ARBA" id="ARBA00023002"/>
    </source>
</evidence>
<name>A0A7C2NWF9_9PLAN</name>
<dbReference type="InterPro" id="IPR036396">
    <property type="entry name" value="Cyt_P450_sf"/>
</dbReference>
<dbReference type="InterPro" id="IPR002397">
    <property type="entry name" value="Cyt_P450_B"/>
</dbReference>
<keyword evidence="2 7" id="KW-0349">Heme</keyword>
<dbReference type="EMBL" id="DSOK01000345">
    <property type="protein sequence ID" value="HEN16288.1"/>
    <property type="molecule type" value="Genomic_DNA"/>
</dbReference>
<dbReference type="GO" id="GO:0016705">
    <property type="term" value="F:oxidoreductase activity, acting on paired donors, with incorporation or reduction of molecular oxygen"/>
    <property type="evidence" value="ECO:0007669"/>
    <property type="project" value="InterPro"/>
</dbReference>
<evidence type="ECO:0000256" key="6">
    <source>
        <dbReference type="ARBA" id="ARBA00023033"/>
    </source>
</evidence>
<evidence type="ECO:0000256" key="2">
    <source>
        <dbReference type="ARBA" id="ARBA00022617"/>
    </source>
</evidence>
<reference evidence="9" key="1">
    <citation type="journal article" date="2020" name="mSystems">
        <title>Genome- and Community-Level Interaction Insights into Carbon Utilization and Element Cycling Functions of Hydrothermarchaeota in Hydrothermal Sediment.</title>
        <authorList>
            <person name="Zhou Z."/>
            <person name="Liu Y."/>
            <person name="Xu W."/>
            <person name="Pan J."/>
            <person name="Luo Z.H."/>
            <person name="Li M."/>
        </authorList>
    </citation>
    <scope>NUCLEOTIDE SEQUENCE [LARGE SCALE GENOMIC DNA]</scope>
    <source>
        <strain evidence="9">SpSt-339</strain>
    </source>
</reference>
<keyword evidence="4 7" id="KW-0560">Oxidoreductase</keyword>
<dbReference type="CDD" id="cd11029">
    <property type="entry name" value="CYP107-like"/>
    <property type="match status" value="1"/>
</dbReference>
<accession>A0A7C2NWF9</accession>